<organism evidence="6 7">
    <name type="scientific">Cryoendolithus antarcticus</name>
    <dbReference type="NCBI Taxonomy" id="1507870"/>
    <lineage>
        <taxon>Eukaryota</taxon>
        <taxon>Fungi</taxon>
        <taxon>Dikarya</taxon>
        <taxon>Ascomycota</taxon>
        <taxon>Pezizomycotina</taxon>
        <taxon>Dothideomycetes</taxon>
        <taxon>Dothideomycetidae</taxon>
        <taxon>Cladosporiales</taxon>
        <taxon>Cladosporiaceae</taxon>
        <taxon>Cryoendolithus</taxon>
    </lineage>
</organism>
<dbReference type="Proteomes" id="UP000192596">
    <property type="component" value="Unassembled WGS sequence"/>
</dbReference>
<feature type="compositionally biased region" description="Polar residues" evidence="4">
    <location>
        <begin position="608"/>
        <end position="617"/>
    </location>
</feature>
<feature type="compositionally biased region" description="Polar residues" evidence="4">
    <location>
        <begin position="665"/>
        <end position="686"/>
    </location>
</feature>
<dbReference type="EMBL" id="NAJO01000030">
    <property type="protein sequence ID" value="OQO01722.1"/>
    <property type="molecule type" value="Genomic_DNA"/>
</dbReference>
<gene>
    <name evidence="6" type="ORF">B0A48_12759</name>
</gene>
<feature type="compositionally biased region" description="Acidic residues" evidence="4">
    <location>
        <begin position="936"/>
        <end position="992"/>
    </location>
</feature>
<dbReference type="PANTHER" id="PTHR23193">
    <property type="entry name" value="NUCLEAR PORE COMPLEX PROTEIN NUP"/>
    <property type="match status" value="1"/>
</dbReference>
<keyword evidence="2" id="KW-0813">Transport</keyword>
<feature type="region of interest" description="Disordered" evidence="4">
    <location>
        <begin position="802"/>
        <end position="1133"/>
    </location>
</feature>
<dbReference type="InParanoid" id="A0A1V8SS53"/>
<feature type="compositionally biased region" description="Polar residues" evidence="4">
    <location>
        <begin position="696"/>
        <end position="720"/>
    </location>
</feature>
<feature type="region of interest" description="Disordered" evidence="4">
    <location>
        <begin position="499"/>
        <end position="788"/>
    </location>
</feature>
<evidence type="ECO:0000313" key="6">
    <source>
        <dbReference type="EMBL" id="OQO01722.1"/>
    </source>
</evidence>
<feature type="compositionally biased region" description="Low complexity" evidence="4">
    <location>
        <begin position="501"/>
        <end position="517"/>
    </location>
</feature>
<evidence type="ECO:0000256" key="1">
    <source>
        <dbReference type="ARBA" id="ARBA00004123"/>
    </source>
</evidence>
<accession>A0A1V8SS53</accession>
<feature type="compositionally biased region" description="Polar residues" evidence="4">
    <location>
        <begin position="808"/>
        <end position="818"/>
    </location>
</feature>
<dbReference type="Gene3D" id="2.130.10.10">
    <property type="entry name" value="YVTN repeat-like/Quinoprotein amine dehydrogenase"/>
    <property type="match status" value="1"/>
</dbReference>
<evidence type="ECO:0000259" key="5">
    <source>
        <dbReference type="Pfam" id="PF16755"/>
    </source>
</evidence>
<protein>
    <recommendedName>
        <fullName evidence="5">Nucleoporin Nup159/Nup146 N-terminal domain-containing protein</fullName>
    </recommendedName>
</protein>
<feature type="compositionally biased region" description="Basic and acidic residues" evidence="4">
    <location>
        <begin position="767"/>
        <end position="777"/>
    </location>
</feature>
<dbReference type="InterPro" id="IPR039462">
    <property type="entry name" value="Nup159/Nup146_N"/>
</dbReference>
<evidence type="ECO:0000256" key="3">
    <source>
        <dbReference type="ARBA" id="ARBA00023242"/>
    </source>
</evidence>
<sequence>MEQWGFGGGAPAASTSGPQTTIGADLEAIDVEQVGFKPIAGNSKVRLLPTPWSRGQYPSATASLLSIASGRGLLAAAGPDGLVLAGTQRVREAFTGGAESQQGGIAAGSGVRDFAPDATLSIPRVSHVAFSSDESCLVVCAEQGGGLAVYDVDAALGGGKEPAFQMPTDGTAIRHLLPNPAKENSHQFAIVLADGKLLLADLKQRQLVSSAAGSPVFSENVSCACWSKLGKQIVAGYSDGHAAQIDLQGTVKAEIPQPPDLAQTKDESTLSLPLTAIYWLENLEFLMIHSPINPPPEQLVGMAPPNDSIYHLVRKEKGLPSYTYHKFALDPCAGFLDDRLPAHHLMQRLRDWPPDLDDTLVLTSTLSTDIGLITKSKVSFHQPDRSAGANGEVEVIGDIPAEQIVNTYTTTVPKDDVSRANLPTSAFGDATDTSVIGMALDLSAKQKLANPIPSDSEIEESATPLPAVCVLNHEGILCTWWIVYQQSIRTKTAFPGLTAVSGQPQTQSSQSRPQLSSGFGGGSAAAAFGSPAPVAAPIQTPPQPAFGQSSTPGFGGAGMLGAKQSPWGAPPASPASKTTALGQPSGGAAFGTPSAFGATGGMGPKTSVWGTPSQTPAASKPPVPAFGQASAFGSNAATPSPFSSFASADKKPAASPFASFATGGSKLSSFGGQTSPSPFGSATPSKQPGMPVDPSFGSTVTLNSSADSFGSGNTFGQASGFSFGKPSQEKEESMGDSEATTKPTDENAKPAPFGGFKLGSMFAGDGSAKDDLPKPEDAGAGMFGAGFGSALGDAEKIKAAEAPKTTFGAPSNALSSTGGLFGKKHAPVTPVKPEPGTEEPKLKDIPAFSTTPASPPKQKQPAPAEAPMPPDFLSSSNPAKVAKPATEPEDAPLPPDFTSPAGKSDQSDDAPIAGSPPLDVGNEQFSSPATSREGDGPPEGDEDEADWDDEDERDDEEERGEREVDDGSDEGEEEDDDDDAEEEEEEDEEDQTQDSHAVSDPAGLLAFEARLAPASPKRQQPQQDSYTPETTKKPSYTPAGLPPNLNFPPPNRAHKSPSPVRKPQPQAQPPRPSPALNNPSFGRISVPPSRPVERPSSRQKAPTSQSPPEPVDLEDEADARIQELLNAPMEPSSEIPDFIAYREYATTGDEKPGIAGQMEKVYRDVNSMIDTLGLNARSLQSFVAAHSHPRPGSRSREDLDDEDSWLFSETTQLHDLIASLDAELEDNKLEDVSGKISELQDSVSELHGLRSKTSHFRTQLSSLSSPAQQAAQHNAPLPPELRVQQSALRSSIQRAQTLLSRAEEALSLLRADLAAVPAQAGKGGVSKTPTVEAVERTVLKMTAMIEQRSGDIDVLESRIRRLPGGVSALKLDDGYEDDLASALGGTKLGASTYSTPPLRRSQPPGAERLGMSGAFGGSRYLRESINGRSSVNGSARKKMADVNDAEIGAWRAKDARRRRVLEGLKEKVEGRGVRSIKAGK</sequence>
<evidence type="ECO:0000313" key="7">
    <source>
        <dbReference type="Proteomes" id="UP000192596"/>
    </source>
</evidence>
<dbReference type="STRING" id="1507870.A0A1V8SS53"/>
<dbReference type="Pfam" id="PF16755">
    <property type="entry name" value="Beta-prop_NUP159_NUP214"/>
    <property type="match status" value="1"/>
</dbReference>
<reference evidence="7" key="1">
    <citation type="submission" date="2017-03" db="EMBL/GenBank/DDBJ databases">
        <title>Genomes of endolithic fungi from Antarctica.</title>
        <authorList>
            <person name="Coleine C."/>
            <person name="Masonjones S."/>
            <person name="Stajich J.E."/>
        </authorList>
    </citation>
    <scope>NUCLEOTIDE SEQUENCE [LARGE SCALE GENOMIC DNA]</scope>
    <source>
        <strain evidence="7">CCFEE 5527</strain>
    </source>
</reference>
<keyword evidence="7" id="KW-1185">Reference proteome</keyword>
<feature type="compositionally biased region" description="Low complexity" evidence="4">
    <location>
        <begin position="636"/>
        <end position="647"/>
    </location>
</feature>
<dbReference type="OrthoDB" id="248320at2759"/>
<evidence type="ECO:0000256" key="4">
    <source>
        <dbReference type="SAM" id="MobiDB-lite"/>
    </source>
</evidence>
<dbReference type="PANTHER" id="PTHR23193:SF23">
    <property type="entry name" value="NUCLEAR PORE COMPLEX PROTEIN NUP153"/>
    <property type="match status" value="1"/>
</dbReference>
<dbReference type="InterPro" id="IPR026054">
    <property type="entry name" value="Nucleoporin"/>
</dbReference>
<feature type="compositionally biased region" description="Pro residues" evidence="4">
    <location>
        <begin position="1060"/>
        <end position="1073"/>
    </location>
</feature>
<feature type="domain" description="Nucleoporin Nup159/Nup146 N-terminal" evidence="5">
    <location>
        <begin position="58"/>
        <end position="477"/>
    </location>
</feature>
<feature type="compositionally biased region" description="Low complexity" evidence="4">
    <location>
        <begin position="524"/>
        <end position="537"/>
    </location>
</feature>
<dbReference type="GO" id="GO:0008139">
    <property type="term" value="F:nuclear localization sequence binding"/>
    <property type="evidence" value="ECO:0007669"/>
    <property type="project" value="TreeGrafter"/>
</dbReference>
<comment type="caution">
    <text evidence="6">The sequence shown here is derived from an EMBL/GenBank/DDBJ whole genome shotgun (WGS) entry which is preliminary data.</text>
</comment>
<dbReference type="GO" id="GO:0005643">
    <property type="term" value="C:nuclear pore"/>
    <property type="evidence" value="ECO:0007669"/>
    <property type="project" value="TreeGrafter"/>
</dbReference>
<feature type="region of interest" description="Disordered" evidence="4">
    <location>
        <begin position="1386"/>
        <end position="1413"/>
    </location>
</feature>
<name>A0A1V8SS53_9PEZI</name>
<feature type="compositionally biased region" description="Polar residues" evidence="4">
    <location>
        <begin position="1017"/>
        <end position="1029"/>
    </location>
</feature>
<dbReference type="GO" id="GO:0006405">
    <property type="term" value="P:RNA export from nucleus"/>
    <property type="evidence" value="ECO:0007669"/>
    <property type="project" value="TreeGrafter"/>
</dbReference>
<keyword evidence="3" id="KW-0539">Nucleus</keyword>
<dbReference type="SUPFAM" id="SSF117289">
    <property type="entry name" value="Nucleoporin domain"/>
    <property type="match status" value="1"/>
</dbReference>
<proteinExistence type="predicted"/>
<comment type="subcellular location">
    <subcellularLocation>
        <location evidence="1">Nucleus</location>
    </subcellularLocation>
</comment>
<dbReference type="GO" id="GO:0006606">
    <property type="term" value="P:protein import into nucleus"/>
    <property type="evidence" value="ECO:0007669"/>
    <property type="project" value="TreeGrafter"/>
</dbReference>
<evidence type="ECO:0000256" key="2">
    <source>
        <dbReference type="ARBA" id="ARBA00022448"/>
    </source>
</evidence>
<dbReference type="InterPro" id="IPR015943">
    <property type="entry name" value="WD40/YVTN_repeat-like_dom_sf"/>
</dbReference>
<dbReference type="GO" id="GO:0017056">
    <property type="term" value="F:structural constituent of nuclear pore"/>
    <property type="evidence" value="ECO:0007669"/>
    <property type="project" value="TreeGrafter"/>
</dbReference>